<dbReference type="SMART" id="SM00584">
    <property type="entry name" value="TLDc"/>
    <property type="match status" value="1"/>
</dbReference>
<dbReference type="EMBL" id="CAJVPY010011272">
    <property type="protein sequence ID" value="CAG8725605.1"/>
    <property type="molecule type" value="Genomic_DNA"/>
</dbReference>
<comment type="caution">
    <text evidence="3">The sequence shown here is derived from an EMBL/GenBank/DDBJ whole genome shotgun (WGS) entry which is preliminary data.</text>
</comment>
<evidence type="ECO:0000259" key="2">
    <source>
        <dbReference type="PROSITE" id="PS51886"/>
    </source>
</evidence>
<dbReference type="SUPFAM" id="SSF54695">
    <property type="entry name" value="POZ domain"/>
    <property type="match status" value="1"/>
</dbReference>
<name>A0A9N9I8M5_9GLOM</name>
<accession>A0A9N9I8M5</accession>
<dbReference type="InterPro" id="IPR051481">
    <property type="entry name" value="BTB-POZ/Galectin-3-binding"/>
</dbReference>
<dbReference type="OrthoDB" id="25620at2759"/>
<feature type="domain" description="TLDc" evidence="2">
    <location>
        <begin position="282"/>
        <end position="432"/>
    </location>
</feature>
<dbReference type="PROSITE" id="PS51886">
    <property type="entry name" value="TLDC"/>
    <property type="match status" value="1"/>
</dbReference>
<dbReference type="PANTHER" id="PTHR24410">
    <property type="entry name" value="HL07962P-RELATED"/>
    <property type="match status" value="1"/>
</dbReference>
<evidence type="ECO:0000313" key="3">
    <source>
        <dbReference type="EMBL" id="CAG8725605.1"/>
    </source>
</evidence>
<gene>
    <name evidence="3" type="ORF">DERYTH_LOCUS14689</name>
</gene>
<feature type="non-terminal residue" evidence="3">
    <location>
        <position position="432"/>
    </location>
</feature>
<feature type="domain" description="BTB" evidence="1">
    <location>
        <begin position="31"/>
        <end position="104"/>
    </location>
</feature>
<sequence>MSCLQFLQLQQTNVEKLLNDLISSYNNKKFSDTKIIVGEEGKIETIYANSFILKIRSEYFQSAFSEGWSRKVDEYFVIKKPNATPDSMNIIIRFLYGVDFNASHDMRTLLNTFLLADEMGIMVLHDELKSYFIENIITIMKNNPLLILEFVKIFILYDDLKELLLKALCLNPALLFNFDNKEIPESILYELISRSELCLEENLLLSRIIQWLLDTNGFPDKVYLIEYIRFNQITSDEINDIFRKYKRKNINNDILSEVQKYYEKFKDNNYDIRDGNFCLRSEIIDLDTAKKLITWISRKEYYNCWYKFKLLYNMKRDGLKSETFHKNCDGKGPTIVIIKLLDGDLIGGYYPLDWEGENVWKKTSDSFLFQKSRHNYKKVNIKPGSEEMAISCRSEYGPTFGSTDLCIQNGLDFCMVINSHYESLNVSGRFQM</sequence>
<dbReference type="Pfam" id="PF00651">
    <property type="entry name" value="BTB"/>
    <property type="match status" value="1"/>
</dbReference>
<dbReference type="Gene3D" id="3.30.710.10">
    <property type="entry name" value="Potassium Channel Kv1.1, Chain A"/>
    <property type="match status" value="1"/>
</dbReference>
<dbReference type="PROSITE" id="PS50097">
    <property type="entry name" value="BTB"/>
    <property type="match status" value="1"/>
</dbReference>
<dbReference type="InterPro" id="IPR011333">
    <property type="entry name" value="SKP1/BTB/POZ_sf"/>
</dbReference>
<dbReference type="Proteomes" id="UP000789405">
    <property type="component" value="Unassembled WGS sequence"/>
</dbReference>
<dbReference type="InterPro" id="IPR000210">
    <property type="entry name" value="BTB/POZ_dom"/>
</dbReference>
<dbReference type="SMART" id="SM00225">
    <property type="entry name" value="BTB"/>
    <property type="match status" value="1"/>
</dbReference>
<protein>
    <submittedName>
        <fullName evidence="3">10184_t:CDS:1</fullName>
    </submittedName>
</protein>
<reference evidence="3" key="1">
    <citation type="submission" date="2021-06" db="EMBL/GenBank/DDBJ databases">
        <authorList>
            <person name="Kallberg Y."/>
            <person name="Tangrot J."/>
            <person name="Rosling A."/>
        </authorList>
    </citation>
    <scope>NUCLEOTIDE SEQUENCE</scope>
    <source>
        <strain evidence="3">MA453B</strain>
    </source>
</reference>
<dbReference type="Pfam" id="PF07534">
    <property type="entry name" value="TLD"/>
    <property type="match status" value="1"/>
</dbReference>
<evidence type="ECO:0000313" key="4">
    <source>
        <dbReference type="Proteomes" id="UP000789405"/>
    </source>
</evidence>
<evidence type="ECO:0000259" key="1">
    <source>
        <dbReference type="PROSITE" id="PS50097"/>
    </source>
</evidence>
<dbReference type="AlphaFoldDB" id="A0A9N9I8M5"/>
<dbReference type="PANTHER" id="PTHR24410:SF23">
    <property type="entry name" value="BTB DOMAIN-CONTAINING PROTEIN-RELATED"/>
    <property type="match status" value="1"/>
</dbReference>
<keyword evidence="4" id="KW-1185">Reference proteome</keyword>
<proteinExistence type="predicted"/>
<dbReference type="InterPro" id="IPR006571">
    <property type="entry name" value="TLDc_dom"/>
</dbReference>
<organism evidence="3 4">
    <name type="scientific">Dentiscutata erythropus</name>
    <dbReference type="NCBI Taxonomy" id="1348616"/>
    <lineage>
        <taxon>Eukaryota</taxon>
        <taxon>Fungi</taxon>
        <taxon>Fungi incertae sedis</taxon>
        <taxon>Mucoromycota</taxon>
        <taxon>Glomeromycotina</taxon>
        <taxon>Glomeromycetes</taxon>
        <taxon>Diversisporales</taxon>
        <taxon>Gigasporaceae</taxon>
        <taxon>Dentiscutata</taxon>
    </lineage>
</organism>